<name>A0A9N9YL23_9HYPO</name>
<organism evidence="1 2">
    <name type="scientific">Clonostachys rhizophaga</name>
    <dbReference type="NCBI Taxonomy" id="160324"/>
    <lineage>
        <taxon>Eukaryota</taxon>
        <taxon>Fungi</taxon>
        <taxon>Dikarya</taxon>
        <taxon>Ascomycota</taxon>
        <taxon>Pezizomycotina</taxon>
        <taxon>Sordariomycetes</taxon>
        <taxon>Hypocreomycetidae</taxon>
        <taxon>Hypocreales</taxon>
        <taxon>Bionectriaceae</taxon>
        <taxon>Clonostachys</taxon>
    </lineage>
</organism>
<evidence type="ECO:0000313" key="2">
    <source>
        <dbReference type="Proteomes" id="UP000696573"/>
    </source>
</evidence>
<protein>
    <submittedName>
        <fullName evidence="1">Uncharacterized protein</fullName>
    </submittedName>
</protein>
<comment type="caution">
    <text evidence="1">The sequence shown here is derived from an EMBL/GenBank/DDBJ whole genome shotgun (WGS) entry which is preliminary data.</text>
</comment>
<gene>
    <name evidence="1" type="ORF">CRHIZ90672A_00016366</name>
</gene>
<feature type="non-terminal residue" evidence="1">
    <location>
        <position position="1"/>
    </location>
</feature>
<dbReference type="OrthoDB" id="407146at2759"/>
<proteinExistence type="predicted"/>
<dbReference type="EMBL" id="CABFNQ020000679">
    <property type="protein sequence ID" value="CAH0022555.1"/>
    <property type="molecule type" value="Genomic_DNA"/>
</dbReference>
<dbReference type="Proteomes" id="UP000696573">
    <property type="component" value="Unassembled WGS sequence"/>
</dbReference>
<evidence type="ECO:0000313" key="1">
    <source>
        <dbReference type="EMBL" id="CAH0022555.1"/>
    </source>
</evidence>
<sequence length="89" mass="10377">MSKQSLILSQPRPLEQSAFRDGYHEYPDEERKVISKLDVKRLWGKKSAENISSSFDLESVVELWKRNLRSRSGNKAKDSQMMWVLGYAD</sequence>
<keyword evidence="2" id="KW-1185">Reference proteome</keyword>
<reference evidence="1" key="1">
    <citation type="submission" date="2021-10" db="EMBL/GenBank/DDBJ databases">
        <authorList>
            <person name="Piombo E."/>
        </authorList>
    </citation>
    <scope>NUCLEOTIDE SEQUENCE</scope>
</reference>
<accession>A0A9N9YL23</accession>
<dbReference type="AlphaFoldDB" id="A0A9N9YL23"/>